<dbReference type="PANTHER" id="PTHR33938:SF15">
    <property type="entry name" value="FERULOYL ESTERASE B-RELATED"/>
    <property type="match status" value="1"/>
</dbReference>
<dbReference type="InterPro" id="IPR011118">
    <property type="entry name" value="Tannase/feruloyl_esterase"/>
</dbReference>
<dbReference type="Pfam" id="PF07519">
    <property type="entry name" value="Tannase"/>
    <property type="match status" value="1"/>
</dbReference>
<keyword evidence="11" id="KW-1185">Reference proteome</keyword>
<dbReference type="AlphaFoldDB" id="A0A494VXW6"/>
<keyword evidence="3" id="KW-0479">Metal-binding</keyword>
<keyword evidence="2" id="KW-0719">Serine esterase</keyword>
<dbReference type="GO" id="GO:0046872">
    <property type="term" value="F:metal ion binding"/>
    <property type="evidence" value="ECO:0007669"/>
    <property type="project" value="UniProtKB-KW"/>
</dbReference>
<reference evidence="10 11" key="1">
    <citation type="submission" date="2018-05" db="EMBL/GenBank/DDBJ databases">
        <title>Complete Genome Sequence of the Nonylphenol-Degrading Bacterium Sphingobium amiense DSM 16289T.</title>
        <authorList>
            <person name="Ootsuka M."/>
            <person name="Nishizawa T."/>
            <person name="Ohta H."/>
        </authorList>
    </citation>
    <scope>NUCLEOTIDE SEQUENCE [LARGE SCALE GENOMIC DNA]</scope>
    <source>
        <strain evidence="10 11">DSM 16289</strain>
    </source>
</reference>
<gene>
    <name evidence="10" type="ORF">SAMIE_1007240</name>
</gene>
<evidence type="ECO:0000256" key="2">
    <source>
        <dbReference type="ARBA" id="ARBA00022487"/>
    </source>
</evidence>
<keyword evidence="5 10" id="KW-0378">Hydrolase</keyword>
<protein>
    <submittedName>
        <fullName evidence="10">Tannase/feruloyl esterase family alpha/beta hydrolase</fullName>
    </submittedName>
</protein>
<accession>A0A494VXW6</accession>
<evidence type="ECO:0000256" key="3">
    <source>
        <dbReference type="ARBA" id="ARBA00022723"/>
    </source>
</evidence>
<dbReference type="Proteomes" id="UP000279959">
    <property type="component" value="Chromosome"/>
</dbReference>
<feature type="region of interest" description="Disordered" evidence="8">
    <location>
        <begin position="510"/>
        <end position="530"/>
    </location>
</feature>
<dbReference type="SUPFAM" id="SSF53474">
    <property type="entry name" value="alpha/beta-Hydrolases"/>
    <property type="match status" value="1"/>
</dbReference>
<evidence type="ECO:0000313" key="10">
    <source>
        <dbReference type="EMBL" id="BBD97223.1"/>
    </source>
</evidence>
<dbReference type="Gene3D" id="3.40.50.1820">
    <property type="entry name" value="alpha/beta hydrolase"/>
    <property type="match status" value="1"/>
</dbReference>
<dbReference type="PANTHER" id="PTHR33938">
    <property type="entry name" value="FERULOYL ESTERASE B-RELATED"/>
    <property type="match status" value="1"/>
</dbReference>
<sequence>MGQFFAFAMICLASLALNPGDARAAHDMSVQKATTPLGIKCEGLKDTDLSQVPDAPTHILSAKLIDASSNKPQYCEVAGNIAPQVGILMWLPAEHWNGKFLEIGCGGFCGTTAFIVLCEDPLRKGYACITTDMGHKGQEGEGAEWAYNNPQAVIDFAYRSTHVTALAGKAIVNAYYGRKPDRSYFHGCSCGGRQAMVEAERFPWDFDGIIAGAPGISYPDIVLNFAFRSQYLYSASGKALFDAKGIEFLSNAVIAKCDMNDGVKDGLIGDARQCKFNPRDYVCKSNATTGCLTSEQAEAAVAFYSERKSASGDRVGDRAHLPGSEVSLLGMADNPLMKKTFFEEFFKYMAFVPNPGPTWKFADFDVNSDYKRMGLIQSLMQADNPDLRAFKAAGGKMIFYHGWSDGGPSPLTTIDYYQTVEKTMGGRANTQDFLRLFMVPGADHCFGGVGAWSVDYLEHLDKWVDQGKAPDVMIGAFFSDNPMDPMFSQPLDMTKAKFTRPVYPFPLRAQYKGSGDPNSASSFKAVDSEK</sequence>
<dbReference type="GO" id="GO:0052689">
    <property type="term" value="F:carboxylic ester hydrolase activity"/>
    <property type="evidence" value="ECO:0007669"/>
    <property type="project" value="UniProtKB-KW"/>
</dbReference>
<keyword evidence="4 9" id="KW-0732">Signal</keyword>
<evidence type="ECO:0000256" key="6">
    <source>
        <dbReference type="ARBA" id="ARBA00022837"/>
    </source>
</evidence>
<proteinExistence type="inferred from homology"/>
<evidence type="ECO:0000256" key="5">
    <source>
        <dbReference type="ARBA" id="ARBA00022801"/>
    </source>
</evidence>
<evidence type="ECO:0000256" key="9">
    <source>
        <dbReference type="SAM" id="SignalP"/>
    </source>
</evidence>
<dbReference type="EMBL" id="AP018664">
    <property type="protein sequence ID" value="BBD97223.1"/>
    <property type="molecule type" value="Genomic_DNA"/>
</dbReference>
<evidence type="ECO:0000313" key="11">
    <source>
        <dbReference type="Proteomes" id="UP000279959"/>
    </source>
</evidence>
<evidence type="ECO:0000256" key="8">
    <source>
        <dbReference type="SAM" id="MobiDB-lite"/>
    </source>
</evidence>
<comment type="similarity">
    <text evidence="1">Belongs to the tannase family.</text>
</comment>
<name>A0A494VXW6_9SPHN</name>
<keyword evidence="7" id="KW-1015">Disulfide bond</keyword>
<feature type="signal peptide" evidence="9">
    <location>
        <begin position="1"/>
        <end position="24"/>
    </location>
</feature>
<evidence type="ECO:0000256" key="7">
    <source>
        <dbReference type="ARBA" id="ARBA00023157"/>
    </source>
</evidence>
<feature type="chain" id="PRO_5019769199" evidence="9">
    <location>
        <begin position="25"/>
        <end position="530"/>
    </location>
</feature>
<keyword evidence="6" id="KW-0106">Calcium</keyword>
<evidence type="ECO:0000256" key="1">
    <source>
        <dbReference type="ARBA" id="ARBA00006249"/>
    </source>
</evidence>
<organism evidence="10 11">
    <name type="scientific">Sphingobium amiense</name>
    <dbReference type="NCBI Taxonomy" id="135719"/>
    <lineage>
        <taxon>Bacteria</taxon>
        <taxon>Pseudomonadati</taxon>
        <taxon>Pseudomonadota</taxon>
        <taxon>Alphaproteobacteria</taxon>
        <taxon>Sphingomonadales</taxon>
        <taxon>Sphingomonadaceae</taxon>
        <taxon>Sphingobium</taxon>
    </lineage>
</organism>
<dbReference type="KEGG" id="sami:SAMIE_1007240"/>
<dbReference type="InterPro" id="IPR029058">
    <property type="entry name" value="AB_hydrolase_fold"/>
</dbReference>
<evidence type="ECO:0000256" key="4">
    <source>
        <dbReference type="ARBA" id="ARBA00022729"/>
    </source>
</evidence>